<evidence type="ECO:0000259" key="1">
    <source>
        <dbReference type="Pfam" id="PF01370"/>
    </source>
</evidence>
<dbReference type="RefSeq" id="WP_071549857.1">
    <property type="nucleotide sequence ID" value="NZ_DF238840.1"/>
</dbReference>
<dbReference type="InterPro" id="IPR001509">
    <property type="entry name" value="Epimerase_deHydtase"/>
</dbReference>
<dbReference type="Pfam" id="PF01370">
    <property type="entry name" value="Epimerase"/>
    <property type="match status" value="1"/>
</dbReference>
<name>A0A0S6UB91_NEOTH</name>
<organism evidence="2">
    <name type="scientific">Moorella thermoacetica Y72</name>
    <dbReference type="NCBI Taxonomy" id="1325331"/>
    <lineage>
        <taxon>Bacteria</taxon>
        <taxon>Bacillati</taxon>
        <taxon>Bacillota</taxon>
        <taxon>Clostridia</taxon>
        <taxon>Neomoorellales</taxon>
        <taxon>Neomoorellaceae</taxon>
        <taxon>Neomoorella</taxon>
    </lineage>
</organism>
<dbReference type="Proteomes" id="UP000063718">
    <property type="component" value="Unassembled WGS sequence"/>
</dbReference>
<dbReference type="Gene3D" id="3.40.50.720">
    <property type="entry name" value="NAD(P)-binding Rossmann-like Domain"/>
    <property type="match status" value="1"/>
</dbReference>
<dbReference type="AlphaFoldDB" id="A0A0S6UB91"/>
<protein>
    <recommendedName>
        <fullName evidence="1">NAD-dependent epimerase/dehydratase domain-containing protein</fullName>
    </recommendedName>
</protein>
<gene>
    <name evidence="2" type="ORF">MTY_1731</name>
</gene>
<evidence type="ECO:0000313" key="2">
    <source>
        <dbReference type="EMBL" id="GAF26391.1"/>
    </source>
</evidence>
<dbReference type="EMBL" id="DF238840">
    <property type="protein sequence ID" value="GAF26391.1"/>
    <property type="molecule type" value="Genomic_DNA"/>
</dbReference>
<feature type="domain" description="NAD-dependent epimerase/dehydratase" evidence="1">
    <location>
        <begin position="23"/>
        <end position="52"/>
    </location>
</feature>
<sequence>MTSALYHCVISTPLGRRRQGILGTAVRDYIHVEDLAEAHVLALEALEQGSPKVTYLSWAAAGAIRSWR</sequence>
<accession>A0A0S6UB91</accession>
<proteinExistence type="predicted"/>
<reference evidence="2" key="1">
    <citation type="journal article" date="2014" name="Gene">
        <title>Genome-guided analysis of transformation efficiency and carbon dioxide assimilation by Moorella thermoacetica Y72.</title>
        <authorList>
            <person name="Tsukahara K."/>
            <person name="Kita A."/>
            <person name="Nakashimada Y."/>
            <person name="Hoshino T."/>
            <person name="Murakami K."/>
        </authorList>
    </citation>
    <scope>NUCLEOTIDE SEQUENCE [LARGE SCALE GENOMIC DNA]</scope>
    <source>
        <strain evidence="2">Y72</strain>
    </source>
</reference>
<dbReference type="InterPro" id="IPR036291">
    <property type="entry name" value="NAD(P)-bd_dom_sf"/>
</dbReference>
<dbReference type="SUPFAM" id="SSF51735">
    <property type="entry name" value="NAD(P)-binding Rossmann-fold domains"/>
    <property type="match status" value="1"/>
</dbReference>
<dbReference type="Gene3D" id="3.90.25.10">
    <property type="entry name" value="UDP-galactose 4-epimerase, domain 1"/>
    <property type="match status" value="1"/>
</dbReference>